<feature type="compositionally biased region" description="Basic and acidic residues" evidence="1">
    <location>
        <begin position="293"/>
        <end position="302"/>
    </location>
</feature>
<organism evidence="2 3">
    <name type="scientific">Streptomyces hazeniae</name>
    <dbReference type="NCBI Taxonomy" id="3075538"/>
    <lineage>
        <taxon>Bacteria</taxon>
        <taxon>Bacillati</taxon>
        <taxon>Actinomycetota</taxon>
        <taxon>Actinomycetes</taxon>
        <taxon>Kitasatosporales</taxon>
        <taxon>Streptomycetaceae</taxon>
        <taxon>Streptomyces</taxon>
    </lineage>
</organism>
<dbReference type="InterPro" id="IPR010310">
    <property type="entry name" value="T7SS_ESAT-6-like"/>
</dbReference>
<keyword evidence="3" id="KW-1185">Reference proteome</keyword>
<dbReference type="Proteomes" id="UP001183414">
    <property type="component" value="Unassembled WGS sequence"/>
</dbReference>
<dbReference type="SUPFAM" id="SSF140453">
    <property type="entry name" value="EsxAB dimer-like"/>
    <property type="match status" value="1"/>
</dbReference>
<proteinExistence type="predicted"/>
<evidence type="ECO:0000256" key="1">
    <source>
        <dbReference type="SAM" id="MobiDB-lite"/>
    </source>
</evidence>
<accession>A0ABU2NTY9</accession>
<evidence type="ECO:0000313" key="2">
    <source>
        <dbReference type="EMBL" id="MDT0380224.1"/>
    </source>
</evidence>
<evidence type="ECO:0000313" key="3">
    <source>
        <dbReference type="Proteomes" id="UP001183414"/>
    </source>
</evidence>
<dbReference type="Gene3D" id="1.10.287.1060">
    <property type="entry name" value="ESAT-6-like"/>
    <property type="match status" value="1"/>
</dbReference>
<dbReference type="Pfam" id="PF06013">
    <property type="entry name" value="WXG100"/>
    <property type="match status" value="1"/>
</dbReference>
<reference evidence="3" key="1">
    <citation type="submission" date="2023-07" db="EMBL/GenBank/DDBJ databases">
        <title>30 novel species of actinomycetes from the DSMZ collection.</title>
        <authorList>
            <person name="Nouioui I."/>
        </authorList>
    </citation>
    <scope>NUCLEOTIDE SEQUENCE [LARGE SCALE GENOMIC DNA]</scope>
    <source>
        <strain evidence="3">DSM 42041</strain>
    </source>
</reference>
<name>A0ABU2NTY9_9ACTN</name>
<protein>
    <submittedName>
        <fullName evidence="2">WXG100 family type VII secretion target</fullName>
    </submittedName>
</protein>
<gene>
    <name evidence="2" type="ORF">RM572_15815</name>
</gene>
<dbReference type="RefSeq" id="WP_311674060.1">
    <property type="nucleotide sequence ID" value="NZ_JAVREQ010000013.1"/>
</dbReference>
<dbReference type="InterPro" id="IPR036689">
    <property type="entry name" value="ESAT-6-like_sf"/>
</dbReference>
<sequence length="316" mass="34234">MDLLGKLGISISGPFSDVLDEAVRGIIAQFGLEDDLEKVSGDNERLMEVAGDYREAARDLRGVVDDLKFERKRLNGKWAGEAADAFHDQMGAYEDALSGEADDMDQIADLLQLAAEACAEAEQLMIDLIVEIVQAVIAAAATTAVLSFLTAGAAAVIGPLITAAGVAHKAMKAVRITAKLADTLSDLAKRMQALRKMAKLRRTLRAFNDKKNPMSHRNALKRYRGKFDDIEGGSMSDLRDAGAYWLAKRTVKKEVVYPLLGVETGDVIKEGYATYGPEGAPGVASKQPLPQDESSRFEDRMNDGLSPKQKVENDFG</sequence>
<feature type="region of interest" description="Disordered" evidence="1">
    <location>
        <begin position="276"/>
        <end position="316"/>
    </location>
</feature>
<dbReference type="EMBL" id="JAVREQ010000013">
    <property type="protein sequence ID" value="MDT0380224.1"/>
    <property type="molecule type" value="Genomic_DNA"/>
</dbReference>
<comment type="caution">
    <text evidence="2">The sequence shown here is derived from an EMBL/GenBank/DDBJ whole genome shotgun (WGS) entry which is preliminary data.</text>
</comment>